<evidence type="ECO:0000256" key="2">
    <source>
        <dbReference type="ARBA" id="ARBA00010138"/>
    </source>
</evidence>
<comment type="similarity">
    <text evidence="2 7 8">In the C-terminal section; belongs to the purine/pyrimidine phosphoribosyltransferase family.</text>
</comment>
<dbReference type="CDD" id="cd00715">
    <property type="entry name" value="GPATase_N"/>
    <property type="match status" value="1"/>
</dbReference>
<dbReference type="InterPro" id="IPR017932">
    <property type="entry name" value="GATase_2_dom"/>
</dbReference>
<organism evidence="10 11">
    <name type="scientific">Lacibacterium aquatile</name>
    <dbReference type="NCBI Taxonomy" id="1168082"/>
    <lineage>
        <taxon>Bacteria</taxon>
        <taxon>Pseudomonadati</taxon>
        <taxon>Pseudomonadota</taxon>
        <taxon>Alphaproteobacteria</taxon>
        <taxon>Rhodospirillales</taxon>
        <taxon>Rhodospirillaceae</taxon>
    </lineage>
</organism>
<keyword evidence="11" id="KW-1185">Reference proteome</keyword>
<evidence type="ECO:0000256" key="3">
    <source>
        <dbReference type="ARBA" id="ARBA00022676"/>
    </source>
</evidence>
<dbReference type="HAMAP" id="MF_01931">
    <property type="entry name" value="PurF"/>
    <property type="match status" value="1"/>
</dbReference>
<dbReference type="InterPro" id="IPR029055">
    <property type="entry name" value="Ntn_hydrolases_N"/>
</dbReference>
<sequence length="484" mass="52551">MLTTNPFDDDTLHEECGVFAIYGHAEAAALTALGLHALQHRGQEAAGIAAFDGKTFNVQRALGHVGDNFSSQEVIGRLKGHAAIGHTRYATTGDVVLRNVQPLFAELSVGGFALAHNGNLTNNQKLRRRLVERGSIFQSTTDTEVVVHLIATSLNNTVVDRMIDALRQVEGAYSCVAMLDDAIIGVRDPNGVRPLCLGKLGDVYILASETCALDIIGADFVRDIEPGELVIIDKDGLHSRHPFPRAQRRFCIFEHIYFARPDSVVEGTSVYEARKHIGAELARESHVDADIVIPVPDSGVPAALGYANEAGIPFELGIIRNHYVGRTFIEPTDQIRHLGVRLKHNANRANIAGKRVILVDDSIVRGTTSVKIVAMMRAAGAREVHMRIASPPTTHSCFYGVNTPERNKLLAAQMDIEEMNDFIGSDSLAFVSIDGLYRAMGKRSRNTSDDQGYCDACFTGDYPISLTDHDNGSGATVSRLAESA</sequence>
<dbReference type="InterPro" id="IPR005854">
    <property type="entry name" value="PurF"/>
</dbReference>
<keyword evidence="6 7" id="KW-0315">Glutamine amidotransferase</keyword>
<dbReference type="EC" id="2.4.2.14" evidence="7"/>
<keyword evidence="7" id="KW-0411">Iron-sulfur</keyword>
<evidence type="ECO:0000256" key="6">
    <source>
        <dbReference type="ARBA" id="ARBA00022962"/>
    </source>
</evidence>
<protein>
    <recommendedName>
        <fullName evidence="7">Amidophosphoribosyltransferase</fullName>
        <shortName evidence="7">ATase</shortName>
        <ecNumber evidence="7">2.4.2.14</ecNumber>
    </recommendedName>
    <alternativeName>
        <fullName evidence="7">Glutamine phosphoribosylpyrophosphate amidotransferase</fullName>
        <shortName evidence="7">GPATase</shortName>
    </alternativeName>
</protein>
<comment type="catalytic activity">
    <reaction evidence="7 8">
        <text>5-phospho-beta-D-ribosylamine + L-glutamate + diphosphate = 5-phospho-alpha-D-ribose 1-diphosphate + L-glutamine + H2O</text>
        <dbReference type="Rhea" id="RHEA:14905"/>
        <dbReference type="ChEBI" id="CHEBI:15377"/>
        <dbReference type="ChEBI" id="CHEBI:29985"/>
        <dbReference type="ChEBI" id="CHEBI:33019"/>
        <dbReference type="ChEBI" id="CHEBI:58017"/>
        <dbReference type="ChEBI" id="CHEBI:58359"/>
        <dbReference type="ChEBI" id="CHEBI:58681"/>
        <dbReference type="EC" id="2.4.2.14"/>
    </reaction>
</comment>
<keyword evidence="3 7" id="KW-0328">Glycosyltransferase</keyword>
<feature type="binding site" evidence="7">
    <location>
        <position position="251"/>
    </location>
    <ligand>
        <name>[4Fe-4S] cluster</name>
        <dbReference type="ChEBI" id="CHEBI:49883"/>
    </ligand>
</feature>
<keyword evidence="7" id="KW-0004">4Fe-4S</keyword>
<keyword evidence="4 7" id="KW-0808">Transferase</keyword>
<evidence type="ECO:0000256" key="4">
    <source>
        <dbReference type="ARBA" id="ARBA00022679"/>
    </source>
</evidence>
<comment type="caution">
    <text evidence="10">The sequence shown here is derived from an EMBL/GenBank/DDBJ whole genome shotgun (WGS) entry which is preliminary data.</text>
</comment>
<keyword evidence="5 7" id="KW-0658">Purine biosynthesis</keyword>
<feature type="binding site" evidence="7">
    <location>
        <position position="397"/>
    </location>
    <ligand>
        <name>[4Fe-4S] cluster</name>
        <dbReference type="ChEBI" id="CHEBI:49883"/>
    </ligand>
</feature>
<dbReference type="InterPro" id="IPR035584">
    <property type="entry name" value="PurF_N"/>
</dbReference>
<feature type="active site" description="Nucleophile" evidence="7">
    <location>
        <position position="16"/>
    </location>
</feature>
<dbReference type="NCBIfam" id="TIGR01134">
    <property type="entry name" value="purF"/>
    <property type="match status" value="1"/>
</dbReference>
<dbReference type="Gene3D" id="3.60.20.10">
    <property type="entry name" value="Glutamine Phosphoribosylpyrophosphate, subunit 1, domain 1"/>
    <property type="match status" value="1"/>
</dbReference>
<dbReference type="PIRSF" id="PIRSF000485">
    <property type="entry name" value="Amd_phspho_trans"/>
    <property type="match status" value="1"/>
</dbReference>
<dbReference type="Gene3D" id="3.40.50.2020">
    <property type="match status" value="1"/>
</dbReference>
<comment type="function">
    <text evidence="7">Catalyzes the formation of phosphoribosylamine from phosphoribosylpyrophosphate (PRPP) and glutamine.</text>
</comment>
<proteinExistence type="inferred from homology"/>
<comment type="cofactor">
    <cofactor evidence="7">
        <name>[4Fe-4S] cluster</name>
        <dbReference type="ChEBI" id="CHEBI:49883"/>
    </cofactor>
    <text evidence="7">Binds 1 [4Fe-4S] cluster per subunit.</text>
</comment>
<dbReference type="RefSeq" id="WP_379875732.1">
    <property type="nucleotide sequence ID" value="NZ_JBHUIP010000005.1"/>
</dbReference>
<dbReference type="Pfam" id="PF00156">
    <property type="entry name" value="Pribosyltran"/>
    <property type="match status" value="1"/>
</dbReference>
<gene>
    <name evidence="7 10" type="primary">purF</name>
    <name evidence="10" type="ORF">ACFSM5_07680</name>
</gene>
<evidence type="ECO:0000256" key="7">
    <source>
        <dbReference type="HAMAP-Rule" id="MF_01931"/>
    </source>
</evidence>
<dbReference type="PANTHER" id="PTHR11907">
    <property type="entry name" value="AMIDOPHOSPHORIBOSYLTRANSFERASE"/>
    <property type="match status" value="1"/>
</dbReference>
<reference evidence="11" key="1">
    <citation type="journal article" date="2019" name="Int. J. Syst. Evol. Microbiol.">
        <title>The Global Catalogue of Microorganisms (GCM) 10K type strain sequencing project: providing services to taxonomists for standard genome sequencing and annotation.</title>
        <authorList>
            <consortium name="The Broad Institute Genomics Platform"/>
            <consortium name="The Broad Institute Genome Sequencing Center for Infectious Disease"/>
            <person name="Wu L."/>
            <person name="Ma J."/>
        </authorList>
    </citation>
    <scope>NUCLEOTIDE SEQUENCE [LARGE SCALE GENOMIC DNA]</scope>
    <source>
        <strain evidence="11">CGMCC 1.19062</strain>
    </source>
</reference>
<dbReference type="EMBL" id="JBHUIP010000005">
    <property type="protein sequence ID" value="MFD2262765.1"/>
    <property type="molecule type" value="Genomic_DNA"/>
</dbReference>
<dbReference type="SUPFAM" id="SSF53271">
    <property type="entry name" value="PRTase-like"/>
    <property type="match status" value="1"/>
</dbReference>
<comment type="cofactor">
    <cofactor evidence="7">
        <name>Mg(2+)</name>
        <dbReference type="ChEBI" id="CHEBI:18420"/>
    </cofactor>
    <text evidence="7">Binds 1 Mg(2+) ion per subunit.</text>
</comment>
<evidence type="ECO:0000313" key="10">
    <source>
        <dbReference type="EMBL" id="MFD2262765.1"/>
    </source>
</evidence>
<dbReference type="SUPFAM" id="SSF56235">
    <property type="entry name" value="N-terminal nucleophile aminohydrolases (Ntn hydrolases)"/>
    <property type="match status" value="1"/>
</dbReference>
<dbReference type="InterPro" id="IPR029057">
    <property type="entry name" value="PRTase-like"/>
</dbReference>
<dbReference type="GO" id="GO:0004044">
    <property type="term" value="F:amidophosphoribosyltransferase activity"/>
    <property type="evidence" value="ECO:0007669"/>
    <property type="project" value="UniProtKB-EC"/>
</dbReference>
<comment type="pathway">
    <text evidence="1 7 8">Purine metabolism; IMP biosynthesis via de novo pathway; N(1)-(5-phospho-D-ribosyl)glycinamide from 5-phospho-alpha-D-ribose 1-diphosphate: step 1/2.</text>
</comment>
<dbReference type="CDD" id="cd06223">
    <property type="entry name" value="PRTases_typeI"/>
    <property type="match status" value="1"/>
</dbReference>
<feature type="binding site" evidence="7">
    <location>
        <position position="457"/>
    </location>
    <ligand>
        <name>[4Fe-4S] cluster</name>
        <dbReference type="ChEBI" id="CHEBI:49883"/>
    </ligand>
</feature>
<feature type="binding site" evidence="7">
    <location>
        <position position="298"/>
    </location>
    <ligand>
        <name>Mg(2+)</name>
        <dbReference type="ChEBI" id="CHEBI:18420"/>
    </ligand>
</feature>
<evidence type="ECO:0000256" key="1">
    <source>
        <dbReference type="ARBA" id="ARBA00005209"/>
    </source>
</evidence>
<evidence type="ECO:0000259" key="9">
    <source>
        <dbReference type="PROSITE" id="PS51278"/>
    </source>
</evidence>
<feature type="binding site" evidence="7">
    <location>
        <position position="361"/>
    </location>
    <ligand>
        <name>Mg(2+)</name>
        <dbReference type="ChEBI" id="CHEBI:18420"/>
    </ligand>
</feature>
<keyword evidence="7" id="KW-0479">Metal-binding</keyword>
<keyword evidence="7" id="KW-0460">Magnesium</keyword>
<evidence type="ECO:0000256" key="5">
    <source>
        <dbReference type="ARBA" id="ARBA00022755"/>
    </source>
</evidence>
<feature type="binding site" evidence="7">
    <location>
        <position position="454"/>
    </location>
    <ligand>
        <name>[4Fe-4S] cluster</name>
        <dbReference type="ChEBI" id="CHEBI:49883"/>
    </ligand>
</feature>
<feature type="binding site" evidence="7">
    <location>
        <position position="360"/>
    </location>
    <ligand>
        <name>Mg(2+)</name>
        <dbReference type="ChEBI" id="CHEBI:18420"/>
    </ligand>
</feature>
<dbReference type="Proteomes" id="UP001597295">
    <property type="component" value="Unassembled WGS sequence"/>
</dbReference>
<name>A0ABW5DU24_9PROT</name>
<keyword evidence="7" id="KW-0408">Iron</keyword>
<dbReference type="PROSITE" id="PS51278">
    <property type="entry name" value="GATASE_TYPE_2"/>
    <property type="match status" value="1"/>
</dbReference>
<evidence type="ECO:0000313" key="11">
    <source>
        <dbReference type="Proteomes" id="UP001597295"/>
    </source>
</evidence>
<feature type="domain" description="Glutamine amidotransferase type-2" evidence="9">
    <location>
        <begin position="16"/>
        <end position="235"/>
    </location>
</feature>
<dbReference type="InterPro" id="IPR000836">
    <property type="entry name" value="PRTase_dom"/>
</dbReference>
<dbReference type="Pfam" id="PF13522">
    <property type="entry name" value="GATase_6"/>
    <property type="match status" value="1"/>
</dbReference>
<accession>A0ABW5DU24</accession>
<evidence type="ECO:0000256" key="8">
    <source>
        <dbReference type="PIRNR" id="PIRNR000485"/>
    </source>
</evidence>